<dbReference type="Proteomes" id="UP000035062">
    <property type="component" value="Unassembled WGS sequence"/>
</dbReference>
<dbReference type="eggNOG" id="ENOG502ZT5A">
    <property type="taxonomic scope" value="Bacteria"/>
</dbReference>
<accession>I8U5A1</accession>
<keyword evidence="1" id="KW-0812">Transmembrane</keyword>
<keyword evidence="1" id="KW-1133">Transmembrane helix</keyword>
<organism evidence="2 3">
    <name type="scientific">Alishewanella agri BL06</name>
    <dbReference type="NCBI Taxonomy" id="1195246"/>
    <lineage>
        <taxon>Bacteria</taxon>
        <taxon>Pseudomonadati</taxon>
        <taxon>Pseudomonadota</taxon>
        <taxon>Gammaproteobacteria</taxon>
        <taxon>Alteromonadales</taxon>
        <taxon>Alteromonadaceae</taxon>
        <taxon>Alishewanella</taxon>
    </lineage>
</organism>
<evidence type="ECO:0000313" key="2">
    <source>
        <dbReference type="EMBL" id="EIW88501.1"/>
    </source>
</evidence>
<proteinExistence type="predicted"/>
<evidence type="ECO:0000256" key="1">
    <source>
        <dbReference type="SAM" id="Phobius"/>
    </source>
</evidence>
<dbReference type="STRING" id="1195246.AGRI_11168"/>
<comment type="caution">
    <text evidence="2">The sequence shown here is derived from an EMBL/GenBank/DDBJ whole genome shotgun (WGS) entry which is preliminary data.</text>
</comment>
<dbReference type="EMBL" id="AKKU01000018">
    <property type="protein sequence ID" value="EIW88501.1"/>
    <property type="molecule type" value="Genomic_DNA"/>
</dbReference>
<name>I8U5A1_9ALTE</name>
<dbReference type="PATRIC" id="fig|1195246.3.peg.2216"/>
<protein>
    <submittedName>
        <fullName evidence="2">Uncharacterized protein</fullName>
    </submittedName>
</protein>
<sequence length="120" mass="13347">MKQQEDFSKLLADKLRATHEPLVADEALWQAIAAKVTTQSQRRAWPWYSLAASLAVIAFWTYLGANPAQNMSGHTPQIALISLDAELQHLLLTEPDSVEVALLLEKRKAMQINLPGSIEL</sequence>
<reference evidence="2 3" key="1">
    <citation type="journal article" date="2012" name="J. Bacteriol.">
        <title>Genome Sequence of Pectin-Degrading Alishewanella agri, Isolated from Landfill Soil.</title>
        <authorList>
            <person name="Kim J."/>
            <person name="Jung J."/>
            <person name="Sung J.S."/>
            <person name="Chun J."/>
            <person name="Park W."/>
        </authorList>
    </citation>
    <scope>NUCLEOTIDE SEQUENCE [LARGE SCALE GENOMIC DNA]</scope>
    <source>
        <strain evidence="2 3">BL06</strain>
    </source>
</reference>
<keyword evidence="1" id="KW-0472">Membrane</keyword>
<gene>
    <name evidence="2" type="ORF">AGRI_11168</name>
</gene>
<keyword evidence="3" id="KW-1185">Reference proteome</keyword>
<feature type="transmembrane region" description="Helical" evidence="1">
    <location>
        <begin position="45"/>
        <end position="63"/>
    </location>
</feature>
<dbReference type="RefSeq" id="WP_008985063.1">
    <property type="nucleotide sequence ID" value="NZ_AKKU01000018.1"/>
</dbReference>
<evidence type="ECO:0000313" key="3">
    <source>
        <dbReference type="Proteomes" id="UP000035062"/>
    </source>
</evidence>
<dbReference type="AlphaFoldDB" id="I8U5A1"/>